<dbReference type="InterPro" id="IPR011009">
    <property type="entry name" value="Kinase-like_dom_sf"/>
</dbReference>
<evidence type="ECO:0000256" key="2">
    <source>
        <dbReference type="ARBA" id="ARBA00022741"/>
    </source>
</evidence>
<dbReference type="PANTHER" id="PTHR11920">
    <property type="entry name" value="GUANYLYL CYCLASE"/>
    <property type="match status" value="1"/>
</dbReference>
<evidence type="ECO:0000313" key="7">
    <source>
        <dbReference type="Proteomes" id="UP000019149"/>
    </source>
</evidence>
<dbReference type="CTD" id="36346671"/>
<dbReference type="OrthoDB" id="1890790at2759"/>
<dbReference type="Proteomes" id="UP000019149">
    <property type="component" value="Unassembled WGS sequence"/>
</dbReference>
<gene>
    <name evidence="6" type="ORF">EGR_10956</name>
</gene>
<dbReference type="InterPro" id="IPR000719">
    <property type="entry name" value="Prot_kinase_dom"/>
</dbReference>
<dbReference type="KEGG" id="egl:EGR_10956"/>
<dbReference type="Gene3D" id="1.10.510.10">
    <property type="entry name" value="Transferase(Phosphotransferase) domain 1"/>
    <property type="match status" value="2"/>
</dbReference>
<dbReference type="GO" id="GO:0005524">
    <property type="term" value="F:ATP binding"/>
    <property type="evidence" value="ECO:0007669"/>
    <property type="project" value="InterPro"/>
</dbReference>
<keyword evidence="7" id="KW-1185">Reference proteome</keyword>
<dbReference type="GeneID" id="36346671"/>
<dbReference type="GO" id="GO:0001653">
    <property type="term" value="F:peptide receptor activity"/>
    <property type="evidence" value="ECO:0007669"/>
    <property type="project" value="TreeGrafter"/>
</dbReference>
<protein>
    <recommendedName>
        <fullName evidence="1">guanylate cyclase</fullName>
        <ecNumber evidence="1">4.6.1.2</ecNumber>
    </recommendedName>
</protein>
<dbReference type="PANTHER" id="PTHR11920:SF499">
    <property type="entry name" value="GUANYLATE CYCLASE DOMAIN-CONTAINING PROTEIN"/>
    <property type="match status" value="1"/>
</dbReference>
<dbReference type="Pfam" id="PF07714">
    <property type="entry name" value="PK_Tyr_Ser-Thr"/>
    <property type="match status" value="1"/>
</dbReference>
<organism evidence="6 7">
    <name type="scientific">Echinococcus granulosus</name>
    <name type="common">Hydatid tapeworm</name>
    <dbReference type="NCBI Taxonomy" id="6210"/>
    <lineage>
        <taxon>Eukaryota</taxon>
        <taxon>Metazoa</taxon>
        <taxon>Spiralia</taxon>
        <taxon>Lophotrochozoa</taxon>
        <taxon>Platyhelminthes</taxon>
        <taxon>Cestoda</taxon>
        <taxon>Eucestoda</taxon>
        <taxon>Cyclophyllidea</taxon>
        <taxon>Taeniidae</taxon>
        <taxon>Echinococcus</taxon>
        <taxon>Echinococcus granulosus group</taxon>
    </lineage>
</organism>
<sequence length="147" mass="16911">MGCCVTPDSFSLVYEYCHRGCLQDLISNKSFTFDWDFKLSLMTDFVRITDFGIPKIYNLTGSCPSIKTEEKLWTSPELLRDETAALFGTKSGDVYAFAIIMHEVFYQTKPYGLEDIAVEEILKRVRSREKPPFRPQVGQTELIRAFT</sequence>
<dbReference type="GO" id="GO:0005886">
    <property type="term" value="C:plasma membrane"/>
    <property type="evidence" value="ECO:0007669"/>
    <property type="project" value="TreeGrafter"/>
</dbReference>
<keyword evidence="6" id="KW-0675">Receptor</keyword>
<reference evidence="6 7" key="1">
    <citation type="journal article" date="2013" name="Nat. Genet.">
        <title>The genome of the hydatid tapeworm Echinococcus granulosus.</title>
        <authorList>
            <person name="Zheng H."/>
            <person name="Zhang W."/>
            <person name="Zhang L."/>
            <person name="Zhang Z."/>
            <person name="Li J."/>
            <person name="Lu G."/>
            <person name="Zhu Y."/>
            <person name="Wang Y."/>
            <person name="Huang Y."/>
            <person name="Liu J."/>
            <person name="Kang H."/>
            <person name="Chen J."/>
            <person name="Wang L."/>
            <person name="Chen A."/>
            <person name="Yu S."/>
            <person name="Gao Z."/>
            <person name="Jin L."/>
            <person name="Gu W."/>
            <person name="Wang Z."/>
            <person name="Zhao L."/>
            <person name="Shi B."/>
            <person name="Wen H."/>
            <person name="Lin R."/>
            <person name="Jones M.K."/>
            <person name="Brejova B."/>
            <person name="Vinar T."/>
            <person name="Zhao G."/>
            <person name="McManus D.P."/>
            <person name="Chen Z."/>
            <person name="Zhou Y."/>
            <person name="Wang S."/>
        </authorList>
    </citation>
    <scope>NUCLEOTIDE SEQUENCE [LARGE SCALE GENOMIC DNA]</scope>
</reference>
<dbReference type="PROSITE" id="PS50011">
    <property type="entry name" value="PROTEIN_KINASE_DOM"/>
    <property type="match status" value="1"/>
</dbReference>
<proteinExistence type="predicted"/>
<dbReference type="EC" id="4.6.1.2" evidence="1"/>
<dbReference type="GO" id="GO:0004672">
    <property type="term" value="F:protein kinase activity"/>
    <property type="evidence" value="ECO:0007669"/>
    <property type="project" value="InterPro"/>
</dbReference>
<name>W6UL05_ECHGR</name>
<dbReference type="InterPro" id="IPR050401">
    <property type="entry name" value="Cyclic_nucleotide_synthase"/>
</dbReference>
<evidence type="ECO:0000256" key="1">
    <source>
        <dbReference type="ARBA" id="ARBA00012202"/>
    </source>
</evidence>
<evidence type="ECO:0000256" key="4">
    <source>
        <dbReference type="ARBA" id="ARBA00023293"/>
    </source>
</evidence>
<keyword evidence="3" id="KW-0456">Lyase</keyword>
<comment type="caution">
    <text evidence="6">The sequence shown here is derived from an EMBL/GenBank/DDBJ whole genome shotgun (WGS) entry which is preliminary data.</text>
</comment>
<accession>W6UL05</accession>
<dbReference type="SUPFAM" id="SSF56112">
    <property type="entry name" value="Protein kinase-like (PK-like)"/>
    <property type="match status" value="1"/>
</dbReference>
<dbReference type="AlphaFoldDB" id="W6UL05"/>
<dbReference type="GO" id="GO:0004016">
    <property type="term" value="F:adenylate cyclase activity"/>
    <property type="evidence" value="ECO:0007669"/>
    <property type="project" value="TreeGrafter"/>
</dbReference>
<dbReference type="EMBL" id="APAU02000311">
    <property type="protein sequence ID" value="EUB54184.1"/>
    <property type="molecule type" value="Genomic_DNA"/>
</dbReference>
<dbReference type="InterPro" id="IPR001245">
    <property type="entry name" value="Ser-Thr/Tyr_kinase_cat_dom"/>
</dbReference>
<feature type="domain" description="Protein kinase" evidence="5">
    <location>
        <begin position="1"/>
        <end position="147"/>
    </location>
</feature>
<dbReference type="GO" id="GO:0007168">
    <property type="term" value="P:receptor guanylyl cyclase signaling pathway"/>
    <property type="evidence" value="ECO:0007669"/>
    <property type="project" value="TreeGrafter"/>
</dbReference>
<evidence type="ECO:0000259" key="5">
    <source>
        <dbReference type="PROSITE" id="PS50011"/>
    </source>
</evidence>
<evidence type="ECO:0000256" key="3">
    <source>
        <dbReference type="ARBA" id="ARBA00023239"/>
    </source>
</evidence>
<dbReference type="GO" id="GO:0004383">
    <property type="term" value="F:guanylate cyclase activity"/>
    <property type="evidence" value="ECO:0007669"/>
    <property type="project" value="UniProtKB-EC"/>
</dbReference>
<keyword evidence="2" id="KW-0547">Nucleotide-binding</keyword>
<evidence type="ECO:0000313" key="6">
    <source>
        <dbReference type="EMBL" id="EUB54184.1"/>
    </source>
</evidence>
<dbReference type="RefSeq" id="XP_024345380.1">
    <property type="nucleotide sequence ID" value="XM_024500205.1"/>
</dbReference>
<dbReference type="STRING" id="6210.W6UL05"/>
<keyword evidence="4" id="KW-0141">cGMP biosynthesis</keyword>